<accession>A0A251T9Y8</accession>
<dbReference type="InParanoid" id="A0A251T9Y8"/>
<name>A0A251T9Y8_HELAN</name>
<dbReference type="Proteomes" id="UP000215914">
    <property type="component" value="Chromosome 11"/>
</dbReference>
<evidence type="ECO:0000256" key="1">
    <source>
        <dbReference type="SAM" id="MobiDB-lite"/>
    </source>
</evidence>
<sequence>MDNERFIWEQKQVPTQEEEDRDYESQSSSYGNTNHQTIGTTPTDDDVYGRFISQYSTLPPPSSMMMITPQLQNHQPIAPPDHHRQQVLKQL</sequence>
<feature type="compositionally biased region" description="Polar residues" evidence="1">
    <location>
        <begin position="25"/>
        <end position="42"/>
    </location>
</feature>
<keyword evidence="3" id="KW-1185">Reference proteome</keyword>
<feature type="region of interest" description="Disordered" evidence="1">
    <location>
        <begin position="1"/>
        <end position="47"/>
    </location>
</feature>
<proteinExistence type="predicted"/>
<reference evidence="3" key="1">
    <citation type="journal article" date="2017" name="Nature">
        <title>The sunflower genome provides insights into oil metabolism, flowering and Asterid evolution.</title>
        <authorList>
            <person name="Badouin H."/>
            <person name="Gouzy J."/>
            <person name="Grassa C.J."/>
            <person name="Murat F."/>
            <person name="Staton S.E."/>
            <person name="Cottret L."/>
            <person name="Lelandais-Briere C."/>
            <person name="Owens G.L."/>
            <person name="Carrere S."/>
            <person name="Mayjonade B."/>
            <person name="Legrand L."/>
            <person name="Gill N."/>
            <person name="Kane N.C."/>
            <person name="Bowers J.E."/>
            <person name="Hubner S."/>
            <person name="Bellec A."/>
            <person name="Berard A."/>
            <person name="Berges H."/>
            <person name="Blanchet N."/>
            <person name="Boniface M.C."/>
            <person name="Brunel D."/>
            <person name="Catrice O."/>
            <person name="Chaidir N."/>
            <person name="Claudel C."/>
            <person name="Donnadieu C."/>
            <person name="Faraut T."/>
            <person name="Fievet G."/>
            <person name="Helmstetter N."/>
            <person name="King M."/>
            <person name="Knapp S.J."/>
            <person name="Lai Z."/>
            <person name="Le Paslier M.C."/>
            <person name="Lippi Y."/>
            <person name="Lorenzon L."/>
            <person name="Mandel J.R."/>
            <person name="Marage G."/>
            <person name="Marchand G."/>
            <person name="Marquand E."/>
            <person name="Bret-Mestries E."/>
            <person name="Morien E."/>
            <person name="Nambeesan S."/>
            <person name="Nguyen T."/>
            <person name="Pegot-Espagnet P."/>
            <person name="Pouilly N."/>
            <person name="Raftis F."/>
            <person name="Sallet E."/>
            <person name="Schiex T."/>
            <person name="Thomas J."/>
            <person name="Vandecasteele C."/>
            <person name="Vares D."/>
            <person name="Vear F."/>
            <person name="Vautrin S."/>
            <person name="Crespi M."/>
            <person name="Mangin B."/>
            <person name="Burke J.M."/>
            <person name="Salse J."/>
            <person name="Munos S."/>
            <person name="Vincourt P."/>
            <person name="Rieseberg L.H."/>
            <person name="Langlade N.B."/>
        </authorList>
    </citation>
    <scope>NUCLEOTIDE SEQUENCE [LARGE SCALE GENOMIC DNA]</scope>
    <source>
        <strain evidence="3">cv. SF193</strain>
    </source>
</reference>
<dbReference type="AlphaFoldDB" id="A0A251T9Y8"/>
<evidence type="ECO:0000313" key="3">
    <source>
        <dbReference type="Proteomes" id="UP000215914"/>
    </source>
</evidence>
<organism evidence="2 3">
    <name type="scientific">Helianthus annuus</name>
    <name type="common">Common sunflower</name>
    <dbReference type="NCBI Taxonomy" id="4232"/>
    <lineage>
        <taxon>Eukaryota</taxon>
        <taxon>Viridiplantae</taxon>
        <taxon>Streptophyta</taxon>
        <taxon>Embryophyta</taxon>
        <taxon>Tracheophyta</taxon>
        <taxon>Spermatophyta</taxon>
        <taxon>Magnoliopsida</taxon>
        <taxon>eudicotyledons</taxon>
        <taxon>Gunneridae</taxon>
        <taxon>Pentapetalae</taxon>
        <taxon>asterids</taxon>
        <taxon>campanulids</taxon>
        <taxon>Asterales</taxon>
        <taxon>Asteraceae</taxon>
        <taxon>Asteroideae</taxon>
        <taxon>Heliantheae alliance</taxon>
        <taxon>Heliantheae</taxon>
        <taxon>Helianthus</taxon>
    </lineage>
</organism>
<dbReference type="EMBL" id="CM007900">
    <property type="protein sequence ID" value="OTG07472.1"/>
    <property type="molecule type" value="Genomic_DNA"/>
</dbReference>
<evidence type="ECO:0000313" key="2">
    <source>
        <dbReference type="EMBL" id="OTG07472.1"/>
    </source>
</evidence>
<gene>
    <name evidence="2" type="ORF">HannXRQ_Chr11g0330841</name>
</gene>
<protein>
    <submittedName>
        <fullName evidence="2">Uncharacterized protein</fullName>
    </submittedName>
</protein>